<dbReference type="InterPro" id="IPR046118">
    <property type="entry name" value="DUF6115"/>
</dbReference>
<evidence type="ECO:0000313" key="1">
    <source>
        <dbReference type="EMBL" id="ANU24901.1"/>
    </source>
</evidence>
<dbReference type="EMBL" id="CP016543">
    <property type="protein sequence ID" value="ANU24901.1"/>
    <property type="molecule type" value="Genomic_DNA"/>
</dbReference>
<name>A0A1C7EMM1_9BACL</name>
<keyword evidence="2" id="KW-1185">Reference proteome</keyword>
<evidence type="ECO:0000313" key="2">
    <source>
        <dbReference type="Proteomes" id="UP000092495"/>
    </source>
</evidence>
<dbReference type="Proteomes" id="UP000092495">
    <property type="component" value="Chromosome"/>
</dbReference>
<accession>A0A1C7EMM1</accession>
<dbReference type="Pfam" id="PF19610">
    <property type="entry name" value="DUF6115"/>
    <property type="match status" value="1"/>
</dbReference>
<sequence>MEYLLIAGSIFLLLLNLLLMLTVKSKRNDEGSDGVYESMANFVTQLEEENNELYDKLITYIKNSEMQLSERIKQLEKKDVSTFLEQAMPYETSIEIEKIMQLSKQGFSSKQIAKVLQIDYGKVDLIVHMNSMKRSNYKGNGVL</sequence>
<evidence type="ECO:0008006" key="3">
    <source>
        <dbReference type="Google" id="ProtNLM"/>
    </source>
</evidence>
<dbReference type="KEGG" id="pdg:BCM40_14945"/>
<dbReference type="AlphaFoldDB" id="A0A1C7EMM1"/>
<reference evidence="1" key="1">
    <citation type="submission" date="2016-10" db="EMBL/GenBank/DDBJ databases">
        <authorList>
            <person name="See-Too W.S."/>
        </authorList>
    </citation>
    <scope>NUCLEOTIDE SEQUENCE</scope>
    <source>
        <strain evidence="1">DSM 22276</strain>
    </source>
</reference>
<organism evidence="1 2">
    <name type="scientific">Planococcus donghaensis</name>
    <dbReference type="NCBI Taxonomy" id="414778"/>
    <lineage>
        <taxon>Bacteria</taxon>
        <taxon>Bacillati</taxon>
        <taxon>Bacillota</taxon>
        <taxon>Bacilli</taxon>
        <taxon>Bacillales</taxon>
        <taxon>Caryophanaceae</taxon>
        <taxon>Planococcus</taxon>
    </lineage>
</organism>
<gene>
    <name evidence="1" type="ORF">BCM40_14945</name>
</gene>
<dbReference type="STRING" id="414778.BCM40_14945"/>
<proteinExistence type="predicted"/>
<protein>
    <recommendedName>
        <fullName evidence="3">Resolvase HTH domain-containing protein</fullName>
    </recommendedName>
</protein>